<dbReference type="GO" id="GO:0016829">
    <property type="term" value="F:lyase activity"/>
    <property type="evidence" value="ECO:0007669"/>
    <property type="project" value="UniProtKB-KW"/>
</dbReference>
<dbReference type="Pfam" id="PF02746">
    <property type="entry name" value="MR_MLE_N"/>
    <property type="match status" value="1"/>
</dbReference>
<keyword evidence="1" id="KW-0456">Lyase</keyword>
<keyword evidence="3" id="KW-0413">Isomerase</keyword>
<dbReference type="Proteomes" id="UP000494272">
    <property type="component" value="Unassembled WGS sequence"/>
</dbReference>
<dbReference type="InterPro" id="IPR029017">
    <property type="entry name" value="Enolase-like_N"/>
</dbReference>
<dbReference type="PANTHER" id="PTHR48080">
    <property type="entry name" value="D-GALACTONATE DEHYDRATASE-RELATED"/>
    <property type="match status" value="1"/>
</dbReference>
<feature type="domain" description="Mandelate racemase/muconate lactonizing enzyme C-terminal" evidence="2">
    <location>
        <begin position="153"/>
        <end position="250"/>
    </location>
</feature>
<dbReference type="AlphaFoldDB" id="A0A6S7EDN8"/>
<protein>
    <submittedName>
        <fullName evidence="3">D-galactarolactone cycloisomerase</fullName>
        <ecNumber evidence="3">5.5.1.27</ecNumber>
    </submittedName>
</protein>
<dbReference type="Pfam" id="PF13378">
    <property type="entry name" value="MR_MLE_C"/>
    <property type="match status" value="1"/>
</dbReference>
<dbReference type="InterPro" id="IPR029065">
    <property type="entry name" value="Enolase_C-like"/>
</dbReference>
<dbReference type="Gene3D" id="3.30.390.10">
    <property type="entry name" value="Enolase-like, N-terminal domain"/>
    <property type="match status" value="1"/>
</dbReference>
<dbReference type="GO" id="GO:0016853">
    <property type="term" value="F:isomerase activity"/>
    <property type="evidence" value="ECO:0007669"/>
    <property type="project" value="UniProtKB-KW"/>
</dbReference>
<dbReference type="SFLD" id="SFLDS00001">
    <property type="entry name" value="Enolase"/>
    <property type="match status" value="1"/>
</dbReference>
<evidence type="ECO:0000313" key="3">
    <source>
        <dbReference type="EMBL" id="CAB3907645.1"/>
    </source>
</evidence>
<dbReference type="CDD" id="cd03316">
    <property type="entry name" value="MR_like"/>
    <property type="match status" value="1"/>
</dbReference>
<evidence type="ECO:0000259" key="2">
    <source>
        <dbReference type="SMART" id="SM00922"/>
    </source>
</evidence>
<dbReference type="EC" id="5.5.1.27" evidence="3"/>
<dbReference type="SUPFAM" id="SSF51604">
    <property type="entry name" value="Enolase C-terminal domain-like"/>
    <property type="match status" value="1"/>
</dbReference>
<dbReference type="InterPro" id="IPR013341">
    <property type="entry name" value="Mandelate_racemase_N_dom"/>
</dbReference>
<dbReference type="InterPro" id="IPR036849">
    <property type="entry name" value="Enolase-like_C_sf"/>
</dbReference>
<evidence type="ECO:0000313" key="4">
    <source>
        <dbReference type="Proteomes" id="UP000494272"/>
    </source>
</evidence>
<proteinExistence type="predicted"/>
<evidence type="ECO:0000256" key="1">
    <source>
        <dbReference type="ARBA" id="ARBA00023239"/>
    </source>
</evidence>
<gene>
    <name evidence="3" type="primary">gci</name>
    <name evidence="3" type="ORF">LMG26841_04810</name>
</gene>
<sequence length="382" mass="40582">MVSALPTTTVTGVSLYAYVAPAESIASSFGVRSERGAVLIRVEDASGSFGWGEVWSGMPASGALHRLNLLREFVAPALVGTTFQAVQPAIARLRSLTLPIIRLAGERGPVAQILGGMDTALWDLQARRMGLPLYRVLGGTQARMRCYASGLAPDTPAARLDVLRQAGYNAFKFKAGFDDARSIPLLLRQRRALAPTEAMMLDANCGWDLATATQALAQLDDGDFSWIEEPLGPECPAAEWQALKARTRIPIAAGENLADIDEFVAALSWLDVIQPDVAKWGGISGAHEVGLRAIAANRQFCPHSFGTQVAAIASAHVLAATGGGGYLELDVNHNPLRATSTYGEWIKDGVLSLTEAPGLGFELDLRGIEPYCRASCVIGANA</sequence>
<dbReference type="InterPro" id="IPR034593">
    <property type="entry name" value="DgoD-like"/>
</dbReference>
<dbReference type="SMART" id="SM00922">
    <property type="entry name" value="MR_MLE"/>
    <property type="match status" value="1"/>
</dbReference>
<organism evidence="3 4">
    <name type="scientific">Achromobacter dolens</name>
    <dbReference type="NCBI Taxonomy" id="1287738"/>
    <lineage>
        <taxon>Bacteria</taxon>
        <taxon>Pseudomonadati</taxon>
        <taxon>Pseudomonadota</taxon>
        <taxon>Betaproteobacteria</taxon>
        <taxon>Burkholderiales</taxon>
        <taxon>Alcaligenaceae</taxon>
        <taxon>Achromobacter</taxon>
    </lineage>
</organism>
<dbReference type="EMBL" id="CADIKW010000013">
    <property type="protein sequence ID" value="CAB3907645.1"/>
    <property type="molecule type" value="Genomic_DNA"/>
</dbReference>
<dbReference type="SUPFAM" id="SSF54826">
    <property type="entry name" value="Enolase N-terminal domain-like"/>
    <property type="match status" value="1"/>
</dbReference>
<accession>A0A6S7EDN8</accession>
<dbReference type="Gene3D" id="3.20.20.120">
    <property type="entry name" value="Enolase-like C-terminal domain"/>
    <property type="match status" value="1"/>
</dbReference>
<dbReference type="InterPro" id="IPR013342">
    <property type="entry name" value="Mandelate_racemase_C"/>
</dbReference>
<dbReference type="PANTHER" id="PTHR48080:SF2">
    <property type="entry name" value="D-GALACTONATE DEHYDRATASE"/>
    <property type="match status" value="1"/>
</dbReference>
<keyword evidence="4" id="KW-1185">Reference proteome</keyword>
<reference evidence="3 4" key="1">
    <citation type="submission" date="2020-04" db="EMBL/GenBank/DDBJ databases">
        <authorList>
            <person name="De Canck E."/>
        </authorList>
    </citation>
    <scope>NUCLEOTIDE SEQUENCE [LARGE SCALE GENOMIC DNA]</scope>
    <source>
        <strain evidence="3 4">LMG 26841</strain>
    </source>
</reference>
<name>A0A6S7EDN8_9BURK</name>